<protein>
    <submittedName>
        <fullName evidence="1">Uncharacterized protein</fullName>
    </submittedName>
</protein>
<reference evidence="1" key="1">
    <citation type="journal article" date="2020" name="Stud. Mycol.">
        <title>101 Dothideomycetes genomes: a test case for predicting lifestyles and emergence of pathogens.</title>
        <authorList>
            <person name="Haridas S."/>
            <person name="Albert R."/>
            <person name="Binder M."/>
            <person name="Bloem J."/>
            <person name="Labutti K."/>
            <person name="Salamov A."/>
            <person name="Andreopoulos B."/>
            <person name="Baker S."/>
            <person name="Barry K."/>
            <person name="Bills G."/>
            <person name="Bluhm B."/>
            <person name="Cannon C."/>
            <person name="Castanera R."/>
            <person name="Culley D."/>
            <person name="Daum C."/>
            <person name="Ezra D."/>
            <person name="Gonzalez J."/>
            <person name="Henrissat B."/>
            <person name="Kuo A."/>
            <person name="Liang C."/>
            <person name="Lipzen A."/>
            <person name="Lutzoni F."/>
            <person name="Magnuson J."/>
            <person name="Mondo S."/>
            <person name="Nolan M."/>
            <person name="Ohm R."/>
            <person name="Pangilinan J."/>
            <person name="Park H.-J."/>
            <person name="Ramirez L."/>
            <person name="Alfaro M."/>
            <person name="Sun H."/>
            <person name="Tritt A."/>
            <person name="Yoshinaga Y."/>
            <person name="Zwiers L.-H."/>
            <person name="Turgeon B."/>
            <person name="Goodwin S."/>
            <person name="Spatafora J."/>
            <person name="Crous P."/>
            <person name="Grigoriev I."/>
        </authorList>
    </citation>
    <scope>NUCLEOTIDE SEQUENCE</scope>
    <source>
        <strain evidence="1">CBS 110217</strain>
    </source>
</reference>
<organism evidence="1 2">
    <name type="scientific">Setomelanomma holmii</name>
    <dbReference type="NCBI Taxonomy" id="210430"/>
    <lineage>
        <taxon>Eukaryota</taxon>
        <taxon>Fungi</taxon>
        <taxon>Dikarya</taxon>
        <taxon>Ascomycota</taxon>
        <taxon>Pezizomycotina</taxon>
        <taxon>Dothideomycetes</taxon>
        <taxon>Pleosporomycetidae</taxon>
        <taxon>Pleosporales</taxon>
        <taxon>Pleosporineae</taxon>
        <taxon>Phaeosphaeriaceae</taxon>
        <taxon>Setomelanomma</taxon>
    </lineage>
</organism>
<accession>A0A9P4LEY1</accession>
<keyword evidence="2" id="KW-1185">Reference proteome</keyword>
<dbReference type="AlphaFoldDB" id="A0A9P4LEY1"/>
<sequence>MDCRSGANKLIALVSTSPNLISIWTLTLSWNRTDPVRYLVNNSKRAPRQTRLTNLATIIAAPVDPSSCEVVVDKQQPLLNQAHGYSTKQFRGYPRPSSVLIEITAPMEKICCTLRVLFSEIRSRSITETCCIVQDLLAFWMQWFNCAAINEEPITQLYFTNLLLSWRNERTAIAVVDRHLSGDEDWEKIEETRSCVKRVEMSWTDFLKDHTPLRRDEALYQALMIITNRMESEKWFMEGLIGLRWRDLELMTSRHKFKKRT</sequence>
<proteinExistence type="predicted"/>
<evidence type="ECO:0000313" key="1">
    <source>
        <dbReference type="EMBL" id="KAF2023821.1"/>
    </source>
</evidence>
<comment type="caution">
    <text evidence="1">The sequence shown here is derived from an EMBL/GenBank/DDBJ whole genome shotgun (WGS) entry which is preliminary data.</text>
</comment>
<dbReference type="EMBL" id="ML978322">
    <property type="protein sequence ID" value="KAF2023821.1"/>
    <property type="molecule type" value="Genomic_DNA"/>
</dbReference>
<dbReference type="Proteomes" id="UP000799777">
    <property type="component" value="Unassembled WGS sequence"/>
</dbReference>
<gene>
    <name evidence="1" type="ORF">EK21DRAFT_94587</name>
</gene>
<evidence type="ECO:0000313" key="2">
    <source>
        <dbReference type="Proteomes" id="UP000799777"/>
    </source>
</evidence>
<name>A0A9P4LEY1_9PLEO</name>